<dbReference type="EMBL" id="MVBM01000003">
    <property type="protein sequence ID" value="OOK76207.1"/>
    <property type="molecule type" value="Genomic_DNA"/>
</dbReference>
<comment type="caution">
    <text evidence="1">The sequence shown here is derived from an EMBL/GenBank/DDBJ whole genome shotgun (WGS) entry which is preliminary data.</text>
</comment>
<dbReference type="AlphaFoldDB" id="A0A1V3XAQ2"/>
<proteinExistence type="predicted"/>
<reference evidence="1 2" key="1">
    <citation type="submission" date="2017-02" db="EMBL/GenBank/DDBJ databases">
        <title>Complete genome sequences of Mycobacterium kansasii strains isolated from rhesus macaques.</title>
        <authorList>
            <person name="Panda A."/>
            <person name="Nagaraj S."/>
            <person name="Zhao X."/>
            <person name="Tettelin H."/>
            <person name="Detolla L.J."/>
        </authorList>
    </citation>
    <scope>NUCLEOTIDE SEQUENCE [LARGE SCALE GENOMIC DNA]</scope>
    <source>
        <strain evidence="1 2">11-3813</strain>
    </source>
</reference>
<gene>
    <name evidence="1" type="ORF">BZL30_4274</name>
</gene>
<accession>A0A1V3XAQ2</accession>
<evidence type="ECO:0000313" key="2">
    <source>
        <dbReference type="Proteomes" id="UP000189229"/>
    </source>
</evidence>
<name>A0A1V3XAQ2_MYCKA</name>
<protein>
    <submittedName>
        <fullName evidence="1">Uncharacterized protein</fullName>
    </submittedName>
</protein>
<dbReference type="Proteomes" id="UP000189229">
    <property type="component" value="Unassembled WGS sequence"/>
</dbReference>
<evidence type="ECO:0000313" key="1">
    <source>
        <dbReference type="EMBL" id="OOK76207.1"/>
    </source>
</evidence>
<organism evidence="1 2">
    <name type="scientific">Mycobacterium kansasii</name>
    <dbReference type="NCBI Taxonomy" id="1768"/>
    <lineage>
        <taxon>Bacteria</taxon>
        <taxon>Bacillati</taxon>
        <taxon>Actinomycetota</taxon>
        <taxon>Actinomycetes</taxon>
        <taxon>Mycobacteriales</taxon>
        <taxon>Mycobacteriaceae</taxon>
        <taxon>Mycobacterium</taxon>
    </lineage>
</organism>
<sequence>MTGYPEQIFAVEFRLQNAVVRPANVVAGGKGLFDDLQSMVHPGLELEHHTAITDGLRFENYVPLTTTVDIGDRVTRVQIFDGHQFRGSV</sequence>